<gene>
    <name evidence="1" type="ORF">EHS25_008283</name>
</gene>
<sequence length="226" mass="24934">MTRPTEDLTAPLKLSLEPRITYQGSQPPRYTWSVLSIDPPESSLSDHSISSIRGNQAKVVKARLEQSTARLISPLVVERELLANNFVPPLTEEGLDAGLYKSCFEAIKQQLEAELREMQSGWTGTSEIQWGLAEPKVEHVAESLLDRASAFWSSRGGPNTQATGISATNASEKVSLLWSSAKETWAKTLFESFKHRPSEGLPRDFTLDVIKLLREGSEPADVVPTS</sequence>
<accession>A0A427YP37</accession>
<comment type="caution">
    <text evidence="1">The sequence shown here is derived from an EMBL/GenBank/DDBJ whole genome shotgun (WGS) entry which is preliminary data.</text>
</comment>
<proteinExistence type="predicted"/>
<organism evidence="1 2">
    <name type="scientific">Saitozyma podzolica</name>
    <dbReference type="NCBI Taxonomy" id="1890683"/>
    <lineage>
        <taxon>Eukaryota</taxon>
        <taxon>Fungi</taxon>
        <taxon>Dikarya</taxon>
        <taxon>Basidiomycota</taxon>
        <taxon>Agaricomycotina</taxon>
        <taxon>Tremellomycetes</taxon>
        <taxon>Tremellales</taxon>
        <taxon>Trimorphomycetaceae</taxon>
        <taxon>Saitozyma</taxon>
    </lineage>
</organism>
<dbReference type="OrthoDB" id="10288804at2759"/>
<dbReference type="AlphaFoldDB" id="A0A427YP37"/>
<dbReference type="Proteomes" id="UP000279259">
    <property type="component" value="Unassembled WGS sequence"/>
</dbReference>
<protein>
    <submittedName>
        <fullName evidence="1">Uncharacterized protein</fullName>
    </submittedName>
</protein>
<reference evidence="1 2" key="1">
    <citation type="submission" date="2018-11" db="EMBL/GenBank/DDBJ databases">
        <title>Genome sequence of Saitozyma podzolica DSM 27192.</title>
        <authorList>
            <person name="Aliyu H."/>
            <person name="Gorte O."/>
            <person name="Ochsenreither K."/>
        </authorList>
    </citation>
    <scope>NUCLEOTIDE SEQUENCE [LARGE SCALE GENOMIC DNA]</scope>
    <source>
        <strain evidence="1 2">DSM 27192</strain>
    </source>
</reference>
<keyword evidence="2" id="KW-1185">Reference proteome</keyword>
<evidence type="ECO:0000313" key="1">
    <source>
        <dbReference type="EMBL" id="RSH92837.1"/>
    </source>
</evidence>
<name>A0A427YP37_9TREE</name>
<dbReference type="EMBL" id="RSCD01000005">
    <property type="protein sequence ID" value="RSH92837.1"/>
    <property type="molecule type" value="Genomic_DNA"/>
</dbReference>
<evidence type="ECO:0000313" key="2">
    <source>
        <dbReference type="Proteomes" id="UP000279259"/>
    </source>
</evidence>